<evidence type="ECO:0000256" key="1">
    <source>
        <dbReference type="SAM" id="MobiDB-lite"/>
    </source>
</evidence>
<dbReference type="EMBL" id="VDMD01000002">
    <property type="protein sequence ID" value="TRM67347.1"/>
    <property type="molecule type" value="Genomic_DNA"/>
</dbReference>
<dbReference type="Proteomes" id="UP000320762">
    <property type="component" value="Unassembled WGS sequence"/>
</dbReference>
<name>A0A550CRD9_9AGAR</name>
<protein>
    <submittedName>
        <fullName evidence="2">Uncharacterized protein</fullName>
    </submittedName>
</protein>
<sequence length="60" mass="6604">MKLTNPHPHAHPRSEVNVQNNDRRCIVMAMLSASHPAVAIAQRRGASTTTTSLTTRKKRG</sequence>
<reference evidence="2 3" key="1">
    <citation type="journal article" date="2019" name="New Phytol.">
        <title>Comparative genomics reveals unique wood-decay strategies and fruiting body development in the Schizophyllaceae.</title>
        <authorList>
            <person name="Almasi E."/>
            <person name="Sahu N."/>
            <person name="Krizsan K."/>
            <person name="Balint B."/>
            <person name="Kovacs G.M."/>
            <person name="Kiss B."/>
            <person name="Cseklye J."/>
            <person name="Drula E."/>
            <person name="Henrissat B."/>
            <person name="Nagy I."/>
            <person name="Chovatia M."/>
            <person name="Adam C."/>
            <person name="LaButti K."/>
            <person name="Lipzen A."/>
            <person name="Riley R."/>
            <person name="Grigoriev I.V."/>
            <person name="Nagy L.G."/>
        </authorList>
    </citation>
    <scope>NUCLEOTIDE SEQUENCE [LARGE SCALE GENOMIC DNA]</scope>
    <source>
        <strain evidence="2 3">NL-1724</strain>
    </source>
</reference>
<accession>A0A550CRD9</accession>
<organism evidence="2 3">
    <name type="scientific">Schizophyllum amplum</name>
    <dbReference type="NCBI Taxonomy" id="97359"/>
    <lineage>
        <taxon>Eukaryota</taxon>
        <taxon>Fungi</taxon>
        <taxon>Dikarya</taxon>
        <taxon>Basidiomycota</taxon>
        <taxon>Agaricomycotina</taxon>
        <taxon>Agaricomycetes</taxon>
        <taxon>Agaricomycetidae</taxon>
        <taxon>Agaricales</taxon>
        <taxon>Schizophyllaceae</taxon>
        <taxon>Schizophyllum</taxon>
    </lineage>
</organism>
<evidence type="ECO:0000313" key="2">
    <source>
        <dbReference type="EMBL" id="TRM67347.1"/>
    </source>
</evidence>
<dbReference type="AlphaFoldDB" id="A0A550CRD9"/>
<evidence type="ECO:0000313" key="3">
    <source>
        <dbReference type="Proteomes" id="UP000320762"/>
    </source>
</evidence>
<feature type="region of interest" description="Disordered" evidence="1">
    <location>
        <begin position="1"/>
        <end position="20"/>
    </location>
</feature>
<proteinExistence type="predicted"/>
<keyword evidence="3" id="KW-1185">Reference proteome</keyword>
<gene>
    <name evidence="2" type="ORF">BD626DRAFT_478458</name>
</gene>
<comment type="caution">
    <text evidence="2">The sequence shown here is derived from an EMBL/GenBank/DDBJ whole genome shotgun (WGS) entry which is preliminary data.</text>
</comment>